<gene>
    <name evidence="4" type="ORF">BSL78_28577</name>
</gene>
<name>A0A2G8JFS1_STIJA</name>
<dbReference type="EMBL" id="MRZV01002126">
    <property type="protein sequence ID" value="PIK34601.1"/>
    <property type="molecule type" value="Genomic_DNA"/>
</dbReference>
<feature type="region of interest" description="Disordered" evidence="3">
    <location>
        <begin position="426"/>
        <end position="445"/>
    </location>
</feature>
<evidence type="ECO:0000256" key="2">
    <source>
        <dbReference type="ARBA" id="ARBA00022525"/>
    </source>
</evidence>
<reference evidence="4 5" key="1">
    <citation type="journal article" date="2017" name="PLoS Biol.">
        <title>The sea cucumber genome provides insights into morphological evolution and visceral regeneration.</title>
        <authorList>
            <person name="Zhang X."/>
            <person name="Sun L."/>
            <person name="Yuan J."/>
            <person name="Sun Y."/>
            <person name="Gao Y."/>
            <person name="Zhang L."/>
            <person name="Li S."/>
            <person name="Dai H."/>
            <person name="Hamel J.F."/>
            <person name="Liu C."/>
            <person name="Yu Y."/>
            <person name="Liu S."/>
            <person name="Lin W."/>
            <person name="Guo K."/>
            <person name="Jin S."/>
            <person name="Xu P."/>
            <person name="Storey K.B."/>
            <person name="Huan P."/>
            <person name="Zhang T."/>
            <person name="Zhou Y."/>
            <person name="Zhang J."/>
            <person name="Lin C."/>
            <person name="Li X."/>
            <person name="Xing L."/>
            <person name="Huo D."/>
            <person name="Sun M."/>
            <person name="Wang L."/>
            <person name="Mercier A."/>
            <person name="Li F."/>
            <person name="Yang H."/>
            <person name="Xiang J."/>
        </authorList>
    </citation>
    <scope>NUCLEOTIDE SEQUENCE [LARGE SCALE GENOMIC DNA]</scope>
    <source>
        <strain evidence="4">Shaxun</strain>
        <tissue evidence="4">Muscle</tissue>
    </source>
</reference>
<dbReference type="Pfam" id="PF19030">
    <property type="entry name" value="TSP1_ADAMTS"/>
    <property type="match status" value="1"/>
</dbReference>
<dbReference type="GO" id="GO:0006508">
    <property type="term" value="P:proteolysis"/>
    <property type="evidence" value="ECO:0007669"/>
    <property type="project" value="TreeGrafter"/>
</dbReference>
<dbReference type="GO" id="GO:0004222">
    <property type="term" value="F:metalloendopeptidase activity"/>
    <property type="evidence" value="ECO:0007669"/>
    <property type="project" value="TreeGrafter"/>
</dbReference>
<protein>
    <submittedName>
        <fullName evidence="4">Putative ADAMTS-like protein 2 isoform X1</fullName>
    </submittedName>
</protein>
<dbReference type="InterPro" id="IPR050439">
    <property type="entry name" value="ADAMTS_ADAMTS-like"/>
</dbReference>
<dbReference type="GO" id="GO:0030198">
    <property type="term" value="P:extracellular matrix organization"/>
    <property type="evidence" value="ECO:0007669"/>
    <property type="project" value="TreeGrafter"/>
</dbReference>
<dbReference type="PROSITE" id="PS50092">
    <property type="entry name" value="TSP1"/>
    <property type="match status" value="1"/>
</dbReference>
<evidence type="ECO:0000313" key="4">
    <source>
        <dbReference type="EMBL" id="PIK34601.1"/>
    </source>
</evidence>
<feature type="region of interest" description="Disordered" evidence="3">
    <location>
        <begin position="135"/>
        <end position="254"/>
    </location>
</feature>
<accession>A0A2G8JFS1</accession>
<dbReference type="InterPro" id="IPR000884">
    <property type="entry name" value="TSP1_rpt"/>
</dbReference>
<evidence type="ECO:0000256" key="1">
    <source>
        <dbReference type="ARBA" id="ARBA00004613"/>
    </source>
</evidence>
<dbReference type="AlphaFoldDB" id="A0A2G8JFS1"/>
<dbReference type="Proteomes" id="UP000230750">
    <property type="component" value="Unassembled WGS sequence"/>
</dbReference>
<keyword evidence="5" id="KW-1185">Reference proteome</keyword>
<feature type="compositionally biased region" description="Polar residues" evidence="3">
    <location>
        <begin position="360"/>
        <end position="370"/>
    </location>
</feature>
<organism evidence="4 5">
    <name type="scientific">Stichopus japonicus</name>
    <name type="common">Sea cucumber</name>
    <dbReference type="NCBI Taxonomy" id="307972"/>
    <lineage>
        <taxon>Eukaryota</taxon>
        <taxon>Metazoa</taxon>
        <taxon>Echinodermata</taxon>
        <taxon>Eleutherozoa</taxon>
        <taxon>Echinozoa</taxon>
        <taxon>Holothuroidea</taxon>
        <taxon>Aspidochirotacea</taxon>
        <taxon>Aspidochirotida</taxon>
        <taxon>Stichopodidae</taxon>
        <taxon>Apostichopus</taxon>
    </lineage>
</organism>
<keyword evidence="2" id="KW-0964">Secreted</keyword>
<comment type="subcellular location">
    <subcellularLocation>
        <location evidence="1">Secreted</location>
    </subcellularLocation>
</comment>
<feature type="region of interest" description="Disordered" evidence="3">
    <location>
        <begin position="323"/>
        <end position="398"/>
    </location>
</feature>
<evidence type="ECO:0000313" key="5">
    <source>
        <dbReference type="Proteomes" id="UP000230750"/>
    </source>
</evidence>
<feature type="compositionally biased region" description="Basic and acidic residues" evidence="3">
    <location>
        <begin position="232"/>
        <end position="247"/>
    </location>
</feature>
<comment type="caution">
    <text evidence="4">The sequence shown here is derived from an EMBL/GenBank/DDBJ whole genome shotgun (WGS) entry which is preliminary data.</text>
</comment>
<dbReference type="SUPFAM" id="SSF82895">
    <property type="entry name" value="TSP-1 type 1 repeat"/>
    <property type="match status" value="1"/>
</dbReference>
<dbReference type="PANTHER" id="PTHR13723:SF281">
    <property type="entry name" value="PAPILIN"/>
    <property type="match status" value="1"/>
</dbReference>
<dbReference type="GO" id="GO:0005576">
    <property type="term" value="C:extracellular region"/>
    <property type="evidence" value="ECO:0007669"/>
    <property type="project" value="UniProtKB-SubCell"/>
</dbReference>
<proteinExistence type="predicted"/>
<dbReference type="GO" id="GO:0031012">
    <property type="term" value="C:extracellular matrix"/>
    <property type="evidence" value="ECO:0007669"/>
    <property type="project" value="TreeGrafter"/>
</dbReference>
<dbReference type="InterPro" id="IPR036383">
    <property type="entry name" value="TSP1_rpt_sf"/>
</dbReference>
<dbReference type="PANTHER" id="PTHR13723">
    <property type="entry name" value="ADAMTS A DISINTEGRIN AND METALLOPROTEASE WITH THROMBOSPONDIN MOTIFS PROTEASE"/>
    <property type="match status" value="1"/>
</dbReference>
<sequence>MQRTVHKVRVLHLHQRQLLVKSSSLGQDLPEITDRDVKPTTTSTLEATALPPEDGMFKGSDGYPTRSENVTPFGEDFTNSRNLETAATKSFFDFPDDSSFGLDSFFYQFYSENDYTKRPITDGLLPKGSGTILTGTDLGEKLEPGENNGVTSSGMEESLLPESIDRRTSKPRGTTVEVQMRPTGRPFVQKEGEEEEEDGDHFRTEEMSTAAGSTVEAKGDVVKNTNIGEENSQDKERGDGDISRSEGEETTSMTVVPQLKFEDAPETEQFAAVTLGIHLAELVDPSRSNLTIDNKISSKTGNTTGGKLNIDVADRNLIPNYQVPISNTQDRGGKDPSVQDQDRDGHVPPTESTTERDLAKSTSLMRNGSTAGKKDLTTTRRTTTTTRIVEEQKSTAKITTTGDELVTTGKRLVTTATVLTTVLPTTQSSKSTTTSPSTSEDITTSPAMQTTTVAVTTTPKSSTATLPTTPPVTTTAAVTMTAAVRTTEDNEIVPITERPEYIWRVTGHSTCQVTCGRGIRMEYAYCVNREDAIVADNLCNPQTKPEVIPRTCVNERCEARWEIGAWSSCSVSCGVA</sequence>
<evidence type="ECO:0000256" key="3">
    <source>
        <dbReference type="SAM" id="MobiDB-lite"/>
    </source>
</evidence>